<evidence type="ECO:0000259" key="1">
    <source>
        <dbReference type="Pfam" id="PF03168"/>
    </source>
</evidence>
<feature type="domain" description="Late embryogenesis abundant protein LEA-2 subgroup" evidence="1">
    <location>
        <begin position="50"/>
        <end position="143"/>
    </location>
</feature>
<comment type="caution">
    <text evidence="2">The sequence shown here is derived from an EMBL/GenBank/DDBJ whole genome shotgun (WGS) entry which is preliminary data.</text>
</comment>
<dbReference type="Gene3D" id="2.60.40.1820">
    <property type="match status" value="1"/>
</dbReference>
<organism evidence="2 3">
    <name type="scientific">Pseudobacter ginsenosidimutans</name>
    <dbReference type="NCBI Taxonomy" id="661488"/>
    <lineage>
        <taxon>Bacteria</taxon>
        <taxon>Pseudomonadati</taxon>
        <taxon>Bacteroidota</taxon>
        <taxon>Chitinophagia</taxon>
        <taxon>Chitinophagales</taxon>
        <taxon>Chitinophagaceae</taxon>
        <taxon>Pseudobacter</taxon>
    </lineage>
</organism>
<dbReference type="SUPFAM" id="SSF117070">
    <property type="entry name" value="LEA14-like"/>
    <property type="match status" value="1"/>
</dbReference>
<dbReference type="EMBL" id="SGXA01000001">
    <property type="protein sequence ID" value="RZS76513.1"/>
    <property type="molecule type" value="Genomic_DNA"/>
</dbReference>
<dbReference type="RefSeq" id="WP_130540809.1">
    <property type="nucleotide sequence ID" value="NZ_CP042431.1"/>
</dbReference>
<evidence type="ECO:0000313" key="3">
    <source>
        <dbReference type="Proteomes" id="UP000293874"/>
    </source>
</evidence>
<dbReference type="AlphaFoldDB" id="A0A4Q7N618"/>
<evidence type="ECO:0000313" key="2">
    <source>
        <dbReference type="EMBL" id="RZS76513.1"/>
    </source>
</evidence>
<dbReference type="Proteomes" id="UP000293874">
    <property type="component" value="Unassembled WGS sequence"/>
</dbReference>
<accession>A0A4Q7N618</accession>
<dbReference type="InterPro" id="IPR004864">
    <property type="entry name" value="LEA_2"/>
</dbReference>
<dbReference type="PROSITE" id="PS51257">
    <property type="entry name" value="PROKAR_LIPOPROTEIN"/>
    <property type="match status" value="1"/>
</dbReference>
<reference evidence="2 3" key="1">
    <citation type="submission" date="2019-02" db="EMBL/GenBank/DDBJ databases">
        <title>Genomic Encyclopedia of Type Strains, Phase IV (KMG-IV): sequencing the most valuable type-strain genomes for metagenomic binning, comparative biology and taxonomic classification.</title>
        <authorList>
            <person name="Goeker M."/>
        </authorList>
    </citation>
    <scope>NUCLEOTIDE SEQUENCE [LARGE SCALE GENOMIC DNA]</scope>
    <source>
        <strain evidence="2 3">DSM 18116</strain>
    </source>
</reference>
<gene>
    <name evidence="2" type="ORF">EV199_2398</name>
</gene>
<name>A0A4Q7N618_9BACT</name>
<proteinExistence type="predicted"/>
<dbReference type="Pfam" id="PF03168">
    <property type="entry name" value="LEA_2"/>
    <property type="match status" value="1"/>
</dbReference>
<dbReference type="OrthoDB" id="766446at2"/>
<protein>
    <submittedName>
        <fullName evidence="2">LEA14-like dessication related protein</fullName>
    </submittedName>
</protein>
<keyword evidence="3" id="KW-1185">Reference proteome</keyword>
<sequence>MKKAPWLLLLPLLWLGWMGCAKPTSLDYLGIRNVKVLSMGWKESTVAVDVEYYNPNRYPLTLKNAEVNVFVNDRYFGKSTFDSTLKIPKLDTFMMPVKLTVDMANTGISLLQNLSSEEVMIRLEGSAKIGRSGIFINYPIKYEGKQKLGF</sequence>